<name>A0ABT5XDF2_9EURY</name>
<dbReference type="InterPro" id="IPR006457">
    <property type="entry name" value="S_layer-rel_Mac"/>
</dbReference>
<dbReference type="InterPro" id="IPR013783">
    <property type="entry name" value="Ig-like_fold"/>
</dbReference>
<evidence type="ECO:0000256" key="2">
    <source>
        <dbReference type="SAM" id="Phobius"/>
    </source>
</evidence>
<dbReference type="EMBL" id="JARFPL010000008">
    <property type="protein sequence ID" value="MDF0592712.1"/>
    <property type="molecule type" value="Genomic_DNA"/>
</dbReference>
<evidence type="ECO:0000259" key="3">
    <source>
        <dbReference type="Pfam" id="PF07752"/>
    </source>
</evidence>
<feature type="domain" description="S-layer family duplication" evidence="3">
    <location>
        <begin position="187"/>
        <end position="444"/>
    </location>
</feature>
<feature type="transmembrane region" description="Helical" evidence="2">
    <location>
        <begin position="992"/>
        <end position="1012"/>
    </location>
</feature>
<feature type="domain" description="S-layer family duplication" evidence="3">
    <location>
        <begin position="473"/>
        <end position="720"/>
    </location>
</feature>
<organism evidence="4 5">
    <name type="scientific">Candidatus Methanocrinis alkalitolerans</name>
    <dbReference type="NCBI Taxonomy" id="3033395"/>
    <lineage>
        <taxon>Archaea</taxon>
        <taxon>Methanobacteriati</taxon>
        <taxon>Methanobacteriota</taxon>
        <taxon>Stenosarchaea group</taxon>
        <taxon>Methanomicrobia</taxon>
        <taxon>Methanotrichales</taxon>
        <taxon>Methanotrichaceae</taxon>
        <taxon>Methanocrinis</taxon>
    </lineage>
</organism>
<dbReference type="Proteomes" id="UP001215956">
    <property type="component" value="Unassembled WGS sequence"/>
</dbReference>
<proteinExistence type="predicted"/>
<evidence type="ECO:0000256" key="1">
    <source>
        <dbReference type="SAM" id="MobiDB-lite"/>
    </source>
</evidence>
<comment type="caution">
    <text evidence="4">The sequence shown here is derived from an EMBL/GenBank/DDBJ whole genome shotgun (WGS) entry which is preliminary data.</text>
</comment>
<gene>
    <name evidence="4" type="ORF">P0O24_03850</name>
</gene>
<sequence>MRYLRVGGLLCLLLVAMAAVLPMGALAQDEAEAGEAPEEPVLPGDGSSNDEGAEAMADEDASVDEQQMPPEDADEQQMPPEDVDGTEATSEDADEQQTPPEDVDEQLMDDAPLDAPMDNSLLPETPMGTSDSEESDPASEGNDAVDEADENGNDASEDDPLVEALPEDEEPEVALSNTDRIWRAGINPDEYTWNPQTFSGFFYDLDDDVGTETLTVNLRRSGDNYDRTIREEDLKYETKAAPISFEFDRWGEYQVIGFMAQKYFAGYIGTDRDVVDRDISLLDEEELRQVLIDDDSDYTVDTGSVLPLNEGYEIQIREIDLDGNKVWLSLAKDGQDVDSKVVDPTSLRTSTYKYEIDLAGKKLPLIMVHVASIFRGAETSLVTIDGIFQISDGYTTVATGDAHGSMEVDSIFGDTIRMINDRSISLRAGRTVSVMGDVSFLVADADELRFAPTVKRTGSYEIRGTIVDPAVGEFTWNPYNFEGFYYDIDDDLGTETMTVRFDGDRIGEGDIRYRTVPQSVQFDYEPWGSYNVIGFLAEKYFAGYNDNTTFTDRFSFINEEQLRKVLIDDDESYTVRGGATFPLKEGYELQIREVDLDGNKVFLSITKDGDEVDSRVVDPGRDVRTSTLTYEERIGGERVPIIAINVVSVFRGREEDLATIEGIFQISDRPRSVEEGETYGRMEIDGVSDAGIEMSNDGSFSLGRGRTISIMENMKFKVSDSDKRLVVPIVEVRMEVKPMRIEIPEAIVGTPAELKVTSNGSPVIGALIAINGDEVGTTDSDGIYLYSPRAAGRFDVEAKKDDHTEVMGVLVVSEILEERVLAVTAPQEVMKAESFVIKATIGVDMRPVEAADISFDGVSIGATDSVGTVSYASDSVGVHTITASKVGYENGSRRILVVTPVRITGIEMDETVRAGKAAKITAIAENWGSVSDNTTVELKVNGVPVESKDLTVGAGETGSLAFEYTPEEPGLYTVEVGGIQRTLTVEEKSSTGMVAAILILLFAIGGGAYLYSTGRLNEILGRIKNR</sequence>
<dbReference type="NCBIfam" id="TIGR01567">
    <property type="entry name" value="S_layer_rel_Mac"/>
    <property type="match status" value="2"/>
</dbReference>
<dbReference type="Gene3D" id="2.60.98.40">
    <property type="match status" value="2"/>
</dbReference>
<feature type="region of interest" description="Disordered" evidence="1">
    <location>
        <begin position="29"/>
        <end position="177"/>
    </location>
</feature>
<dbReference type="PROSITE" id="PS50194">
    <property type="entry name" value="FILAMIN_REPEAT"/>
    <property type="match status" value="1"/>
</dbReference>
<keyword evidence="2" id="KW-0472">Membrane</keyword>
<evidence type="ECO:0000313" key="4">
    <source>
        <dbReference type="EMBL" id="MDF0592712.1"/>
    </source>
</evidence>
<evidence type="ECO:0000313" key="5">
    <source>
        <dbReference type="Proteomes" id="UP001215956"/>
    </source>
</evidence>
<keyword evidence="2" id="KW-0812">Transmembrane</keyword>
<accession>A0ABT5XDF2</accession>
<feature type="compositionally biased region" description="Acidic residues" evidence="1">
    <location>
        <begin position="71"/>
        <end position="112"/>
    </location>
</feature>
<reference evidence="4 5" key="1">
    <citation type="submission" date="2023-03" db="EMBL/GenBank/DDBJ databases">
        <title>Whole genome sequencing of Methanotrichaceae archaeon M04Ac.</title>
        <authorList>
            <person name="Khomyakova M.A."/>
            <person name="Merkel A.Y."/>
            <person name="Slobodkin A.I."/>
        </authorList>
    </citation>
    <scope>NUCLEOTIDE SEQUENCE [LARGE SCALE GENOMIC DNA]</scope>
    <source>
        <strain evidence="4 5">M04Ac</strain>
    </source>
</reference>
<dbReference type="Gene3D" id="2.60.40.4190">
    <property type="match status" value="2"/>
</dbReference>
<protein>
    <submittedName>
        <fullName evidence="4">S-layer protein domain-containing protein</fullName>
    </submittedName>
</protein>
<dbReference type="InterPro" id="IPR017868">
    <property type="entry name" value="Filamin/ABP280_repeat-like"/>
</dbReference>
<feature type="compositionally biased region" description="Acidic residues" evidence="1">
    <location>
        <begin position="29"/>
        <end position="38"/>
    </location>
</feature>
<keyword evidence="2" id="KW-1133">Transmembrane helix</keyword>
<dbReference type="Gene3D" id="2.60.40.10">
    <property type="entry name" value="Immunoglobulins"/>
    <property type="match status" value="1"/>
</dbReference>
<feature type="compositionally biased region" description="Acidic residues" evidence="1">
    <location>
        <begin position="51"/>
        <end position="63"/>
    </location>
</feature>
<keyword evidence="5" id="KW-1185">Reference proteome</keyword>
<dbReference type="RefSeq" id="WP_316968420.1">
    <property type="nucleotide sequence ID" value="NZ_JARFPL010000008.1"/>
</dbReference>
<dbReference type="Pfam" id="PF07752">
    <property type="entry name" value="S-layer"/>
    <property type="match status" value="2"/>
</dbReference>
<feature type="compositionally biased region" description="Acidic residues" evidence="1">
    <location>
        <begin position="131"/>
        <end position="172"/>
    </location>
</feature>